<dbReference type="InterPro" id="IPR003711">
    <property type="entry name" value="CarD-like/TRCF_RID"/>
</dbReference>
<proteinExistence type="predicted"/>
<dbReference type="RefSeq" id="WP_022374312.1">
    <property type="nucleotide sequence ID" value="NZ_JAOQJG010000003.1"/>
</dbReference>
<protein>
    <submittedName>
        <fullName evidence="2">CarD family transcriptional regulator</fullName>
    </submittedName>
</protein>
<dbReference type="SMART" id="SM01058">
    <property type="entry name" value="CarD_TRCF"/>
    <property type="match status" value="1"/>
</dbReference>
<dbReference type="PANTHER" id="PTHR38447">
    <property type="entry name" value="TRANSCRIPTION FACTOR YDEB-RELATED"/>
    <property type="match status" value="1"/>
</dbReference>
<sequence length="170" mass="20202">MFEQGEYIVYGSTGVCKVEKVTTMDMDGVPGDKLYYILRPYHKEDREIFTPVDNKKTKMRKLLSSNEIKSYLNEFNELEDFEITKEKFREDNYKQCVRGCDFREILRLVKSLLKRKRSRLLSGKNFPSTDERYLKIAENILFSEISYVLKLSKNEVEDLFRTNMKEMATT</sequence>
<dbReference type="Gene3D" id="2.40.10.170">
    <property type="match status" value="1"/>
</dbReference>
<dbReference type="EMBL" id="JBBNIN010000004">
    <property type="protein sequence ID" value="MEQ2710394.1"/>
    <property type="molecule type" value="Genomic_DNA"/>
</dbReference>
<gene>
    <name evidence="2" type="ORF">AAAU51_04290</name>
</gene>
<reference evidence="2 3" key="1">
    <citation type="submission" date="2024-04" db="EMBL/GenBank/DDBJ databases">
        <title>Human intestinal bacterial collection.</title>
        <authorList>
            <person name="Pauvert C."/>
            <person name="Hitch T.C.A."/>
            <person name="Clavel T."/>
        </authorList>
    </citation>
    <scope>NUCLEOTIDE SEQUENCE [LARGE SCALE GENOMIC DNA]</scope>
    <source>
        <strain evidence="2 3">CLA-AA-H249</strain>
    </source>
</reference>
<evidence type="ECO:0000313" key="2">
    <source>
        <dbReference type="EMBL" id="MEQ2710394.1"/>
    </source>
</evidence>
<keyword evidence="3" id="KW-1185">Reference proteome</keyword>
<organism evidence="2 3">
    <name type="scientific">Anaerostipes amylophilus</name>
    <dbReference type="NCBI Taxonomy" id="2981779"/>
    <lineage>
        <taxon>Bacteria</taxon>
        <taxon>Bacillati</taxon>
        <taxon>Bacillota</taxon>
        <taxon>Clostridia</taxon>
        <taxon>Lachnospirales</taxon>
        <taxon>Lachnospiraceae</taxon>
        <taxon>Anaerostipes</taxon>
    </lineage>
</organism>
<dbReference type="SUPFAM" id="SSF141259">
    <property type="entry name" value="CarD-like"/>
    <property type="match status" value="1"/>
</dbReference>
<feature type="domain" description="CarD-like/TRCF RNAP-interacting" evidence="1">
    <location>
        <begin position="1"/>
        <end position="113"/>
    </location>
</feature>
<dbReference type="Gene3D" id="1.20.58.1290">
    <property type="entry name" value="CarD-like, C-terminal domain"/>
    <property type="match status" value="1"/>
</dbReference>
<dbReference type="Pfam" id="PF02559">
    <property type="entry name" value="CarD_TRCF_RID"/>
    <property type="match status" value="1"/>
</dbReference>
<name>A0ABV1IT49_9FIRM</name>
<dbReference type="InterPro" id="IPR052531">
    <property type="entry name" value="CarD-like_regulator"/>
</dbReference>
<dbReference type="Proteomes" id="UP001482154">
    <property type="component" value="Unassembled WGS sequence"/>
</dbReference>
<evidence type="ECO:0000313" key="3">
    <source>
        <dbReference type="Proteomes" id="UP001482154"/>
    </source>
</evidence>
<evidence type="ECO:0000259" key="1">
    <source>
        <dbReference type="SMART" id="SM01058"/>
    </source>
</evidence>
<accession>A0ABV1IT49</accession>
<dbReference type="InterPro" id="IPR048792">
    <property type="entry name" value="CarD_C"/>
</dbReference>
<comment type="caution">
    <text evidence="2">The sequence shown here is derived from an EMBL/GenBank/DDBJ whole genome shotgun (WGS) entry which is preliminary data.</text>
</comment>
<dbReference type="InterPro" id="IPR036101">
    <property type="entry name" value="CarD-like/TRCF_RID_sf"/>
</dbReference>
<dbReference type="Pfam" id="PF21095">
    <property type="entry name" value="CarD_C"/>
    <property type="match status" value="1"/>
</dbReference>
<dbReference type="PANTHER" id="PTHR38447:SF1">
    <property type="entry name" value="RNA POLYMERASE-BINDING TRANSCRIPTION FACTOR CARD"/>
    <property type="match status" value="1"/>
</dbReference>
<dbReference type="InterPro" id="IPR042215">
    <property type="entry name" value="CarD-like_C"/>
</dbReference>